<name>A0ABD2WCQ2_9HYME</name>
<feature type="domain" description="DUF4219" evidence="2">
    <location>
        <begin position="16"/>
        <end position="42"/>
    </location>
</feature>
<evidence type="ECO:0000259" key="2">
    <source>
        <dbReference type="Pfam" id="PF13961"/>
    </source>
</evidence>
<dbReference type="EMBL" id="JBJJXI010000114">
    <property type="protein sequence ID" value="KAL3390892.1"/>
    <property type="molecule type" value="Genomic_DNA"/>
</dbReference>
<dbReference type="Proteomes" id="UP001627154">
    <property type="component" value="Unassembled WGS sequence"/>
</dbReference>
<gene>
    <name evidence="3" type="ORF">TKK_014356</name>
</gene>
<evidence type="ECO:0000256" key="1">
    <source>
        <dbReference type="SAM" id="MobiDB-lite"/>
    </source>
</evidence>
<evidence type="ECO:0000313" key="4">
    <source>
        <dbReference type="Proteomes" id="UP001627154"/>
    </source>
</evidence>
<reference evidence="3 4" key="1">
    <citation type="journal article" date="2024" name="bioRxiv">
        <title>A reference genome for Trichogramma kaykai: A tiny desert-dwelling parasitoid wasp with competing sex-ratio distorters.</title>
        <authorList>
            <person name="Culotta J."/>
            <person name="Lindsey A.R."/>
        </authorList>
    </citation>
    <scope>NUCLEOTIDE SEQUENCE [LARGE SCALE GENOMIC DNA]</scope>
    <source>
        <strain evidence="3 4">KSX58</strain>
    </source>
</reference>
<keyword evidence="4" id="KW-1185">Reference proteome</keyword>
<accession>A0ABD2WCQ2</accession>
<sequence length="123" mass="14317">MSENQYVMHTPRFELLSRDNYDTWRIQVEALLIKNDGWDFVSDATPAPAIEGADATALTAAEAAYKAWLMKLQKSQIRPDPQHFALRAEGDQELQTHRMRYGQSWNRRTHQKRPRVKSRCTNS</sequence>
<feature type="region of interest" description="Disordered" evidence="1">
    <location>
        <begin position="97"/>
        <end position="123"/>
    </location>
</feature>
<dbReference type="Pfam" id="PF13961">
    <property type="entry name" value="DUF4219"/>
    <property type="match status" value="1"/>
</dbReference>
<protein>
    <recommendedName>
        <fullName evidence="2">DUF4219 domain-containing protein</fullName>
    </recommendedName>
</protein>
<feature type="compositionally biased region" description="Basic residues" evidence="1">
    <location>
        <begin position="107"/>
        <end position="123"/>
    </location>
</feature>
<dbReference type="InterPro" id="IPR025314">
    <property type="entry name" value="DUF4219"/>
</dbReference>
<proteinExistence type="predicted"/>
<dbReference type="AlphaFoldDB" id="A0ABD2WCQ2"/>
<comment type="caution">
    <text evidence="3">The sequence shown here is derived from an EMBL/GenBank/DDBJ whole genome shotgun (WGS) entry which is preliminary data.</text>
</comment>
<evidence type="ECO:0000313" key="3">
    <source>
        <dbReference type="EMBL" id="KAL3390892.1"/>
    </source>
</evidence>
<organism evidence="3 4">
    <name type="scientific">Trichogramma kaykai</name>
    <dbReference type="NCBI Taxonomy" id="54128"/>
    <lineage>
        <taxon>Eukaryota</taxon>
        <taxon>Metazoa</taxon>
        <taxon>Ecdysozoa</taxon>
        <taxon>Arthropoda</taxon>
        <taxon>Hexapoda</taxon>
        <taxon>Insecta</taxon>
        <taxon>Pterygota</taxon>
        <taxon>Neoptera</taxon>
        <taxon>Endopterygota</taxon>
        <taxon>Hymenoptera</taxon>
        <taxon>Apocrita</taxon>
        <taxon>Proctotrupomorpha</taxon>
        <taxon>Chalcidoidea</taxon>
        <taxon>Trichogrammatidae</taxon>
        <taxon>Trichogramma</taxon>
    </lineage>
</organism>